<dbReference type="PATRIC" id="fig|1302648.3.peg.343"/>
<organism evidence="1 2">
    <name type="scientific">Tetragenococcus muriaticus 3MR10-3</name>
    <dbReference type="NCBI Taxonomy" id="1302648"/>
    <lineage>
        <taxon>Bacteria</taxon>
        <taxon>Bacillati</taxon>
        <taxon>Bacillota</taxon>
        <taxon>Bacilli</taxon>
        <taxon>Lactobacillales</taxon>
        <taxon>Enterococcaceae</taxon>
        <taxon>Tetragenococcus</taxon>
    </lineage>
</organism>
<dbReference type="Proteomes" id="UP000029381">
    <property type="component" value="Unassembled WGS sequence"/>
</dbReference>
<dbReference type="AlphaFoldDB" id="A0A091C703"/>
<reference evidence="1 2" key="1">
    <citation type="submission" date="2014-08" db="EMBL/GenBank/DDBJ databases">
        <title>Genome sequence of Tetragenococcus muriaticus.</title>
        <authorList>
            <person name="Chuea-nongthon C."/>
            <person name="Rodtong S."/>
            <person name="Yongsawatdigul J."/>
            <person name="Steele J.L."/>
            <person name="Liu X.-y."/>
            <person name="Speers J."/>
            <person name="Glasner J.D."/>
            <person name="Neeno-Eckwall E.C."/>
        </authorList>
    </citation>
    <scope>NUCLEOTIDE SEQUENCE [LARGE SCALE GENOMIC DNA]</scope>
    <source>
        <strain evidence="1 2">3MR10-3</strain>
    </source>
</reference>
<proteinExistence type="predicted"/>
<sequence>MYIILGAIVLLLFALLFYMVLIEPRRLKEKHYLIKKINKKC</sequence>
<evidence type="ECO:0000313" key="1">
    <source>
        <dbReference type="EMBL" id="KFN92704.1"/>
    </source>
</evidence>
<keyword evidence="2" id="KW-1185">Reference proteome</keyword>
<name>A0A091C703_9ENTE</name>
<gene>
    <name evidence="1" type="ORF">TMU3MR103_0357</name>
</gene>
<comment type="caution">
    <text evidence="1">The sequence shown here is derived from an EMBL/GenBank/DDBJ whole genome shotgun (WGS) entry which is preliminary data.</text>
</comment>
<evidence type="ECO:0000313" key="2">
    <source>
        <dbReference type="Proteomes" id="UP000029381"/>
    </source>
</evidence>
<dbReference type="EMBL" id="JPVT01000037">
    <property type="protein sequence ID" value="KFN92704.1"/>
    <property type="molecule type" value="Genomic_DNA"/>
</dbReference>
<protein>
    <submittedName>
        <fullName evidence="1">Uncharacterized protein</fullName>
    </submittedName>
</protein>
<accession>A0A091C703</accession>